<organism evidence="1">
    <name type="scientific">mine drainage metagenome</name>
    <dbReference type="NCBI Taxonomy" id="410659"/>
    <lineage>
        <taxon>unclassified sequences</taxon>
        <taxon>metagenomes</taxon>
        <taxon>ecological metagenomes</taxon>
    </lineage>
</organism>
<accession>A0A1J5PIF0</accession>
<comment type="caution">
    <text evidence="1">The sequence shown here is derived from an EMBL/GenBank/DDBJ whole genome shotgun (WGS) entry which is preliminary data.</text>
</comment>
<gene>
    <name evidence="1" type="ORF">GALL_551180</name>
</gene>
<proteinExistence type="predicted"/>
<name>A0A1J5PIF0_9ZZZZ</name>
<evidence type="ECO:0000313" key="1">
    <source>
        <dbReference type="EMBL" id="OIQ63341.1"/>
    </source>
</evidence>
<dbReference type="AlphaFoldDB" id="A0A1J5PIF0"/>
<protein>
    <submittedName>
        <fullName evidence="1">Uncharacterized protein</fullName>
    </submittedName>
</protein>
<dbReference type="EMBL" id="MLJW01009094">
    <property type="protein sequence ID" value="OIQ63341.1"/>
    <property type="molecule type" value="Genomic_DNA"/>
</dbReference>
<sequence>MRRNAALALEQSAHPETLSPAALRRAITVRNWLPPADRPALDSAIRKARLAGVEIGSWPVPGAVQEFYASMIDGSGAQSLLAVDRAGKKGVFAGLLIRHGEGVADAWGGSDVPRREIATMLREVKLQSTFVQVGRSYLDLMAQHAIGTAVEAGTAPPDGLLSFAELAGGADWKDRRLDIAAEAERMWQDLAPEARSAEGVAAAFTRGLTWMEDDRIIQSWFEDGPAIRDALAGFARNDRAGMMGVVLNQILPAARAQWAERFVLMAMWCEGAIDPKYRKRAADLIPVARALTGDVPIPEIPIMTVIANQTLMAVVSEAW</sequence>
<reference evidence="1" key="1">
    <citation type="submission" date="2016-10" db="EMBL/GenBank/DDBJ databases">
        <title>Sequence of Gallionella enrichment culture.</title>
        <authorList>
            <person name="Poehlein A."/>
            <person name="Muehling M."/>
            <person name="Daniel R."/>
        </authorList>
    </citation>
    <scope>NUCLEOTIDE SEQUENCE</scope>
</reference>